<dbReference type="STRING" id="695939.SAMN00790413_05269"/>
<sequence>MHDPLGNTDLQRAEGAEVATPKDEAVFPLERVEDQFAVSLAKMLAGQPYKVKRNVQLRNFDAVTPRGRVTRTFRVKVDFLMIAEYTCEPLLGIRLTNVTYGRDRRQAPKREPYTSLIRGSMLIVLDVDPYQGLEKDTLIEALNRQ</sequence>
<evidence type="ECO:0000313" key="2">
    <source>
        <dbReference type="Proteomes" id="UP000192582"/>
    </source>
</evidence>
<gene>
    <name evidence="1" type="ORF">SAMN00790413_05269</name>
</gene>
<name>A0A1W1UUD5_9DEIO</name>
<protein>
    <submittedName>
        <fullName evidence="1">Uncharacterized protein</fullName>
    </submittedName>
</protein>
<accession>A0A1W1UUD5</accession>
<dbReference type="RefSeq" id="WP_084047077.1">
    <property type="nucleotide sequence ID" value="NZ_FWWU01000007.1"/>
</dbReference>
<keyword evidence="2" id="KW-1185">Reference proteome</keyword>
<evidence type="ECO:0000313" key="1">
    <source>
        <dbReference type="EMBL" id="SMB84745.1"/>
    </source>
</evidence>
<proteinExistence type="predicted"/>
<organism evidence="1 2">
    <name type="scientific">Deinococcus hopiensis KR-140</name>
    <dbReference type="NCBI Taxonomy" id="695939"/>
    <lineage>
        <taxon>Bacteria</taxon>
        <taxon>Thermotogati</taxon>
        <taxon>Deinococcota</taxon>
        <taxon>Deinococci</taxon>
        <taxon>Deinococcales</taxon>
        <taxon>Deinococcaceae</taxon>
        <taxon>Deinococcus</taxon>
    </lineage>
</organism>
<dbReference type="AlphaFoldDB" id="A0A1W1UUD5"/>
<dbReference type="OrthoDB" id="77183at2"/>
<dbReference type="Proteomes" id="UP000192582">
    <property type="component" value="Unassembled WGS sequence"/>
</dbReference>
<dbReference type="EMBL" id="FWWU01000007">
    <property type="protein sequence ID" value="SMB84745.1"/>
    <property type="molecule type" value="Genomic_DNA"/>
</dbReference>
<reference evidence="1 2" key="1">
    <citation type="submission" date="2017-04" db="EMBL/GenBank/DDBJ databases">
        <authorList>
            <person name="Afonso C.L."/>
            <person name="Miller P.J."/>
            <person name="Scott M.A."/>
            <person name="Spackman E."/>
            <person name="Goraichik I."/>
            <person name="Dimitrov K.M."/>
            <person name="Suarez D.L."/>
            <person name="Swayne D.E."/>
        </authorList>
    </citation>
    <scope>NUCLEOTIDE SEQUENCE [LARGE SCALE GENOMIC DNA]</scope>
    <source>
        <strain evidence="1 2">KR-140</strain>
    </source>
</reference>